<gene>
    <name evidence="2" type="ORF">O181_009653</name>
</gene>
<feature type="region of interest" description="Disordered" evidence="1">
    <location>
        <begin position="151"/>
        <end position="173"/>
    </location>
</feature>
<evidence type="ECO:0000313" key="3">
    <source>
        <dbReference type="Proteomes" id="UP000765509"/>
    </source>
</evidence>
<dbReference type="AlphaFoldDB" id="A0A9Q3BRG7"/>
<sequence>MISSILLLRYNIPRRASRILNPSLNRLIKSSISSSGGHPTPAFHIPQDLSTIFEHLQLEPVIENYICCAQCFLLNDNTESVTTNQLHSQHHNDPNYNDPPCTQSLEKFINSFEPLSQGLLWKQEWPGTQESRTHLQGSKRVYLFKENKSKEKYAKDKKKGQASSQDNKKAKAK</sequence>
<protein>
    <submittedName>
        <fullName evidence="2">Uncharacterized protein</fullName>
    </submittedName>
</protein>
<accession>A0A9Q3BRG7</accession>
<dbReference type="EMBL" id="AVOT02002318">
    <property type="protein sequence ID" value="MBW0469938.1"/>
    <property type="molecule type" value="Genomic_DNA"/>
</dbReference>
<proteinExistence type="predicted"/>
<organism evidence="2 3">
    <name type="scientific">Austropuccinia psidii MF-1</name>
    <dbReference type="NCBI Taxonomy" id="1389203"/>
    <lineage>
        <taxon>Eukaryota</taxon>
        <taxon>Fungi</taxon>
        <taxon>Dikarya</taxon>
        <taxon>Basidiomycota</taxon>
        <taxon>Pucciniomycotina</taxon>
        <taxon>Pucciniomycetes</taxon>
        <taxon>Pucciniales</taxon>
        <taxon>Sphaerophragmiaceae</taxon>
        <taxon>Austropuccinia</taxon>
    </lineage>
</organism>
<name>A0A9Q3BRG7_9BASI</name>
<keyword evidence="3" id="KW-1185">Reference proteome</keyword>
<evidence type="ECO:0000313" key="2">
    <source>
        <dbReference type="EMBL" id="MBW0469938.1"/>
    </source>
</evidence>
<evidence type="ECO:0000256" key="1">
    <source>
        <dbReference type="SAM" id="MobiDB-lite"/>
    </source>
</evidence>
<dbReference type="Proteomes" id="UP000765509">
    <property type="component" value="Unassembled WGS sequence"/>
</dbReference>
<comment type="caution">
    <text evidence="2">The sequence shown here is derived from an EMBL/GenBank/DDBJ whole genome shotgun (WGS) entry which is preliminary data.</text>
</comment>
<dbReference type="OrthoDB" id="2952577at2759"/>
<reference evidence="2" key="1">
    <citation type="submission" date="2021-03" db="EMBL/GenBank/DDBJ databases">
        <title>Draft genome sequence of rust myrtle Austropuccinia psidii MF-1, a brazilian biotype.</title>
        <authorList>
            <person name="Quecine M.C."/>
            <person name="Pachon D.M.R."/>
            <person name="Bonatelli M.L."/>
            <person name="Correr F.H."/>
            <person name="Franceschini L.M."/>
            <person name="Leite T.F."/>
            <person name="Margarido G.R.A."/>
            <person name="Almeida C.A."/>
            <person name="Ferrarezi J.A."/>
            <person name="Labate C.A."/>
        </authorList>
    </citation>
    <scope>NUCLEOTIDE SEQUENCE</scope>
    <source>
        <strain evidence="2">MF-1</strain>
    </source>
</reference>